<dbReference type="EMBL" id="LT629749">
    <property type="protein sequence ID" value="SDS66735.1"/>
    <property type="molecule type" value="Genomic_DNA"/>
</dbReference>
<organism evidence="2 3">
    <name type="scientific">Friedmanniella luteola</name>
    <dbReference type="NCBI Taxonomy" id="546871"/>
    <lineage>
        <taxon>Bacteria</taxon>
        <taxon>Bacillati</taxon>
        <taxon>Actinomycetota</taxon>
        <taxon>Actinomycetes</taxon>
        <taxon>Propionibacteriales</taxon>
        <taxon>Nocardioidaceae</taxon>
        <taxon>Friedmanniella</taxon>
    </lineage>
</organism>
<proteinExistence type="predicted"/>
<evidence type="ECO:0000313" key="2">
    <source>
        <dbReference type="EMBL" id="SDS66735.1"/>
    </source>
</evidence>
<feature type="compositionally biased region" description="Low complexity" evidence="1">
    <location>
        <begin position="554"/>
        <end position="574"/>
    </location>
</feature>
<feature type="compositionally biased region" description="Basic and acidic residues" evidence="1">
    <location>
        <begin position="464"/>
        <end position="504"/>
    </location>
</feature>
<evidence type="ECO:0000256" key="1">
    <source>
        <dbReference type="SAM" id="MobiDB-lite"/>
    </source>
</evidence>
<dbReference type="OrthoDB" id="3831284at2"/>
<dbReference type="RefSeq" id="WP_091412795.1">
    <property type="nucleotide sequence ID" value="NZ_LT629749.1"/>
</dbReference>
<evidence type="ECO:0000313" key="3">
    <source>
        <dbReference type="Proteomes" id="UP000199092"/>
    </source>
</evidence>
<feature type="region of interest" description="Disordered" evidence="1">
    <location>
        <begin position="1"/>
        <end position="20"/>
    </location>
</feature>
<feature type="compositionally biased region" description="Pro residues" evidence="1">
    <location>
        <begin position="575"/>
        <end position="595"/>
    </location>
</feature>
<reference evidence="2 3" key="1">
    <citation type="submission" date="2016-10" db="EMBL/GenBank/DDBJ databases">
        <authorList>
            <person name="de Groot N.N."/>
        </authorList>
    </citation>
    <scope>NUCLEOTIDE SEQUENCE [LARGE SCALE GENOMIC DNA]</scope>
    <source>
        <strain evidence="2 3">DSM 21741</strain>
    </source>
</reference>
<dbReference type="Proteomes" id="UP000199092">
    <property type="component" value="Chromosome I"/>
</dbReference>
<feature type="compositionally biased region" description="Low complexity" evidence="1">
    <location>
        <begin position="632"/>
        <end position="643"/>
    </location>
</feature>
<name>A0A1H1U2H3_9ACTN</name>
<feature type="compositionally biased region" description="Pro residues" evidence="1">
    <location>
        <begin position="613"/>
        <end position="631"/>
    </location>
</feature>
<accession>A0A1H1U2H3</accession>
<feature type="compositionally biased region" description="Basic and acidic residues" evidence="1">
    <location>
        <begin position="514"/>
        <end position="550"/>
    </location>
</feature>
<sequence length="721" mass="75531">MAQKQKAPRQAKDPYAQRGKELTSAVQRLRGWVGSDPARLPELGDALVALTGHRLRGHEFAAAGVDAQDAVKQAAQLLTAPGPVGAYTQASDAVRYLTAVVHLASVQAGLGLAESAGRTVASLDELLEQFTALGLELPLEPEVVVRALLCAARGLLARGDVAAAGPLADACLPRLVGAGLDTDPDTAFLSLDVDLLVADVRWAADRPAEALATLHSARDRWSALVADRLDAPAGLSPSLVTRLAAPAPALHRDLADRLVATGELDLGLVTRRALVDLLQRLGDRLGAGAPRQLGTAQADLAADLLAAGRLEEADATSADALAALGTPAEATWPAVVRARVLLRTDRADEATTLLRSRPLPAEPQPVSALVQQALAEGYRAAGKAGAAEAAERALAGLVQQLDPAGAGHLVERARGVVSRGRAPVRWSALDTTLWDRVAPATAPSSVPAEVTAGEDTAAWLAAERAEAHRREEERSALARADAARREQEEREQARQAAEAEERARLARIAAQEAEEARRAAAEEDERQETKRRREERLETYRLEAERKAAEEAAAEAAATGEPVPESAASAARTPAPEPAPAPEPTRAPERTPAPAPTVDLASDPEPTAAAQPDPAPQPGPAPGPAPAPSTAPDPALADPLDLARQAWQQARTGGDRRTTRAAAERLAELLRPRAAENPGVHGPLLQQVLSELAGLRMRGGDLRGARAASREARELGRSLGR</sequence>
<dbReference type="STRING" id="546871.SAMN04488543_2150"/>
<feature type="compositionally biased region" description="Low complexity" evidence="1">
    <location>
        <begin position="603"/>
        <end position="612"/>
    </location>
</feature>
<keyword evidence="3" id="KW-1185">Reference proteome</keyword>
<dbReference type="AlphaFoldDB" id="A0A1H1U2H3"/>
<feature type="region of interest" description="Disordered" evidence="1">
    <location>
        <begin position="701"/>
        <end position="721"/>
    </location>
</feature>
<gene>
    <name evidence="2" type="ORF">SAMN04488543_2150</name>
</gene>
<feature type="region of interest" description="Disordered" evidence="1">
    <location>
        <begin position="464"/>
        <end position="661"/>
    </location>
</feature>
<protein>
    <submittedName>
        <fullName evidence="2">Uncharacterized protein</fullName>
    </submittedName>
</protein>